<dbReference type="PANTHER" id="PTHR34986:SF1">
    <property type="entry name" value="PROTEIN YIAL"/>
    <property type="match status" value="1"/>
</dbReference>
<protein>
    <recommendedName>
        <fullName evidence="3">YhcH/YjgK/YiaL family protein</fullName>
    </recommendedName>
</protein>
<proteinExistence type="predicted"/>
<evidence type="ECO:0008006" key="3">
    <source>
        <dbReference type="Google" id="ProtNLM"/>
    </source>
</evidence>
<dbReference type="InterPro" id="IPR037012">
    <property type="entry name" value="NanQ/TabA/YiaL_sf"/>
</dbReference>
<evidence type="ECO:0000313" key="2">
    <source>
        <dbReference type="Proteomes" id="UP000000939"/>
    </source>
</evidence>
<dbReference type="eggNOG" id="COG2731">
    <property type="taxonomic scope" value="Bacteria"/>
</dbReference>
<dbReference type="OrthoDB" id="6196468at2"/>
<dbReference type="NCBIfam" id="TIGR00022">
    <property type="entry name" value="YhcH/YjgK/YiaL family protein"/>
    <property type="match status" value="1"/>
</dbReference>
<dbReference type="HOGENOM" id="CLU_107139_1_0_7"/>
<dbReference type="KEGG" id="ant:Arnit_1466"/>
<dbReference type="InterPro" id="IPR004375">
    <property type="entry name" value="NanQ/TabA/YiaL"/>
</dbReference>
<gene>
    <name evidence="1" type="ordered locus">Arnit_1466</name>
</gene>
<evidence type="ECO:0000313" key="1">
    <source>
        <dbReference type="EMBL" id="ADG93123.1"/>
    </source>
</evidence>
<dbReference type="PANTHER" id="PTHR34986">
    <property type="entry name" value="EVOLVED BETA-GALACTOSIDASE SUBUNIT BETA"/>
    <property type="match status" value="1"/>
</dbReference>
<dbReference type="GO" id="GO:0005829">
    <property type="term" value="C:cytosol"/>
    <property type="evidence" value="ECO:0007669"/>
    <property type="project" value="TreeGrafter"/>
</dbReference>
<reference evidence="1 2" key="1">
    <citation type="journal article" date="2010" name="Stand. Genomic Sci.">
        <title>Complete genome sequence of Arcobacter nitrofigilis type strain (CI).</title>
        <authorList>
            <person name="Pati A."/>
            <person name="Gronow S."/>
            <person name="Lapidus A."/>
            <person name="Copeland A."/>
            <person name="Glavina Del Rio T."/>
            <person name="Nolan M."/>
            <person name="Lucas S."/>
            <person name="Tice H."/>
            <person name="Cheng J.F."/>
            <person name="Han C."/>
            <person name="Chertkov O."/>
            <person name="Bruce D."/>
            <person name="Tapia R."/>
            <person name="Goodwin L."/>
            <person name="Pitluck S."/>
            <person name="Liolios K."/>
            <person name="Ivanova N."/>
            <person name="Mavromatis K."/>
            <person name="Chen A."/>
            <person name="Palaniappan K."/>
            <person name="Land M."/>
            <person name="Hauser L."/>
            <person name="Chang Y.J."/>
            <person name="Jeffries C.D."/>
            <person name="Detter J.C."/>
            <person name="Rohde M."/>
            <person name="Goker M."/>
            <person name="Bristow J."/>
            <person name="Eisen J.A."/>
            <person name="Markowitz V."/>
            <person name="Hugenholtz P."/>
            <person name="Klenk H.P."/>
            <person name="Kyrpides N.C."/>
        </authorList>
    </citation>
    <scope>NUCLEOTIDE SEQUENCE [LARGE SCALE GENOMIC DNA]</scope>
    <source>
        <strain evidence="2">ATCC 33309 / DSM 7299 / CCUG 15893 / LMG 7604 / NCTC 12251 / CI</strain>
    </source>
</reference>
<dbReference type="SUPFAM" id="SSF51197">
    <property type="entry name" value="Clavaminate synthase-like"/>
    <property type="match status" value="1"/>
</dbReference>
<dbReference type="Proteomes" id="UP000000939">
    <property type="component" value="Chromosome"/>
</dbReference>
<name>D5V5V6_ARCNC</name>
<dbReference type="Pfam" id="PF04074">
    <property type="entry name" value="DUF386"/>
    <property type="match status" value="1"/>
</dbReference>
<dbReference type="RefSeq" id="WP_013135268.1">
    <property type="nucleotide sequence ID" value="NC_014166.1"/>
</dbReference>
<dbReference type="AlphaFoldDB" id="D5V5V6"/>
<dbReference type="STRING" id="572480.Arnit_1466"/>
<dbReference type="EMBL" id="CP001999">
    <property type="protein sequence ID" value="ADG93123.1"/>
    <property type="molecule type" value="Genomic_DNA"/>
</dbReference>
<accession>D5V5V6</accession>
<keyword evidence="2" id="KW-1185">Reference proteome</keyword>
<dbReference type="Gene3D" id="2.60.120.370">
    <property type="entry name" value="YhcH/YjgK/YiaL"/>
    <property type="match status" value="1"/>
</dbReference>
<sequence length="157" mass="18449">MAIFGKLDCIKNQIKEDNFQLAFNYLENISNDIFEIKNGDCVKELINENMFVLKQTYFSKPRSECFFESHKKYIDIQYIVKGSEIMDVSHIDDLEITEAYNEEKDFTKYSTKNEFSSLHIKEKELAIFYPSDGHQPCIKVDKTEQIYKVVIKISTNS</sequence>
<organism evidence="1 2">
    <name type="scientific">Arcobacter nitrofigilis (strain ATCC 33309 / DSM 7299 / CCUG 15893 / LMG 7604 / NCTC 12251 / CI)</name>
    <name type="common">Campylobacter nitrofigilis</name>
    <dbReference type="NCBI Taxonomy" id="572480"/>
    <lineage>
        <taxon>Bacteria</taxon>
        <taxon>Pseudomonadati</taxon>
        <taxon>Campylobacterota</taxon>
        <taxon>Epsilonproteobacteria</taxon>
        <taxon>Campylobacterales</taxon>
        <taxon>Arcobacteraceae</taxon>
        <taxon>Arcobacter</taxon>
    </lineage>
</organism>